<accession>A0A1H7VU16</accession>
<keyword evidence="2" id="KW-0521">NADP</keyword>
<comment type="similarity">
    <text evidence="1">Belongs to the shaker potassium channel beta subunit family.</text>
</comment>
<dbReference type="PRINTS" id="PR00069">
    <property type="entry name" value="ALDKETRDTASE"/>
</dbReference>
<sequence>MRYNQLGNSGLKVSEISLGSYLTFGERVTEKESVKTIHKAYELGVNSFDTANVYQNGHAERILASALKPFARDEYVIATKAYWPTGKGPNTRGLSRKHLLEQVNTSLRRMKLDYIDLFYCHSYDHETPVEETLKTLDDLIKQGKILYAGISNWNSEQITHAIKIADTYLLNRIIVHQCEYSLLKRDIESSIIPASKEVGVSQIVFSPLAQGILTGKYNEQTPKNSRATNPNVNKFFKKLYTNHSVQKARKLEELAWKLINTNRVIANLVIFSMHNKDGRNNG</sequence>
<evidence type="ECO:0000259" key="4">
    <source>
        <dbReference type="Pfam" id="PF00248"/>
    </source>
</evidence>
<keyword evidence="3" id="KW-0560">Oxidoreductase</keyword>
<dbReference type="Gene3D" id="3.20.20.100">
    <property type="entry name" value="NADP-dependent oxidoreductase domain"/>
    <property type="match status" value="1"/>
</dbReference>
<dbReference type="Proteomes" id="UP000198553">
    <property type="component" value="Unassembled WGS sequence"/>
</dbReference>
<dbReference type="OrthoDB" id="9773828at2"/>
<evidence type="ECO:0000256" key="2">
    <source>
        <dbReference type="ARBA" id="ARBA00022857"/>
    </source>
</evidence>
<protein>
    <submittedName>
        <fullName evidence="5">Predicted oxidoreductase</fullName>
    </submittedName>
</protein>
<name>A0A1H7VU16_9BACI</name>
<dbReference type="PANTHER" id="PTHR43150:SF2">
    <property type="entry name" value="HYPERKINETIC, ISOFORM M"/>
    <property type="match status" value="1"/>
</dbReference>
<dbReference type="Pfam" id="PF00248">
    <property type="entry name" value="Aldo_ket_red"/>
    <property type="match status" value="1"/>
</dbReference>
<feature type="domain" description="NADP-dependent oxidoreductase" evidence="4">
    <location>
        <begin position="15"/>
        <end position="255"/>
    </location>
</feature>
<dbReference type="InterPro" id="IPR020471">
    <property type="entry name" value="AKR"/>
</dbReference>
<proteinExistence type="inferred from homology"/>
<evidence type="ECO:0000256" key="1">
    <source>
        <dbReference type="ARBA" id="ARBA00006515"/>
    </source>
</evidence>
<dbReference type="InterPro" id="IPR036812">
    <property type="entry name" value="NAD(P)_OxRdtase_dom_sf"/>
</dbReference>
<organism evidence="5 6">
    <name type="scientific">Mesobacillus persicus</name>
    <dbReference type="NCBI Taxonomy" id="930146"/>
    <lineage>
        <taxon>Bacteria</taxon>
        <taxon>Bacillati</taxon>
        <taxon>Bacillota</taxon>
        <taxon>Bacilli</taxon>
        <taxon>Bacillales</taxon>
        <taxon>Bacillaceae</taxon>
        <taxon>Mesobacillus</taxon>
    </lineage>
</organism>
<dbReference type="SUPFAM" id="SSF51430">
    <property type="entry name" value="NAD(P)-linked oxidoreductase"/>
    <property type="match status" value="1"/>
</dbReference>
<evidence type="ECO:0000313" key="6">
    <source>
        <dbReference type="Proteomes" id="UP000198553"/>
    </source>
</evidence>
<dbReference type="EMBL" id="FOBW01000001">
    <property type="protein sequence ID" value="SEM12716.1"/>
    <property type="molecule type" value="Genomic_DNA"/>
</dbReference>
<dbReference type="RefSeq" id="WP_090740142.1">
    <property type="nucleotide sequence ID" value="NZ_FOBW01000001.1"/>
</dbReference>
<dbReference type="STRING" id="930146.SAMN05192533_101117"/>
<dbReference type="InterPro" id="IPR023210">
    <property type="entry name" value="NADP_OxRdtase_dom"/>
</dbReference>
<dbReference type="InterPro" id="IPR005399">
    <property type="entry name" value="K_chnl_volt-dep_bsu_KCNAB-rel"/>
</dbReference>
<reference evidence="6" key="1">
    <citation type="submission" date="2016-10" db="EMBL/GenBank/DDBJ databases">
        <authorList>
            <person name="Varghese N."/>
            <person name="Submissions S."/>
        </authorList>
    </citation>
    <scope>NUCLEOTIDE SEQUENCE [LARGE SCALE GENOMIC DNA]</scope>
    <source>
        <strain evidence="6">B48,IBRC-M 10115,DSM 25386,CECT 8001</strain>
    </source>
</reference>
<gene>
    <name evidence="5" type="ORF">SAMN05192533_101117</name>
</gene>
<evidence type="ECO:0000256" key="3">
    <source>
        <dbReference type="ARBA" id="ARBA00023002"/>
    </source>
</evidence>
<dbReference type="GO" id="GO:0016491">
    <property type="term" value="F:oxidoreductase activity"/>
    <property type="evidence" value="ECO:0007669"/>
    <property type="project" value="UniProtKB-KW"/>
</dbReference>
<keyword evidence="6" id="KW-1185">Reference proteome</keyword>
<dbReference type="PANTHER" id="PTHR43150">
    <property type="entry name" value="HYPERKINETIC, ISOFORM M"/>
    <property type="match status" value="1"/>
</dbReference>
<dbReference type="AlphaFoldDB" id="A0A1H7VU16"/>
<evidence type="ECO:0000313" key="5">
    <source>
        <dbReference type="EMBL" id="SEM12716.1"/>
    </source>
</evidence>